<evidence type="ECO:0000259" key="7">
    <source>
        <dbReference type="PROSITE" id="PS50011"/>
    </source>
</evidence>
<evidence type="ECO:0000256" key="4">
    <source>
        <dbReference type="ARBA" id="ARBA00022840"/>
    </source>
</evidence>
<dbReference type="Gene3D" id="1.10.510.10">
    <property type="entry name" value="Transferase(Phosphotransferase) domain 1"/>
    <property type="match status" value="1"/>
</dbReference>
<feature type="region of interest" description="Disordered" evidence="6">
    <location>
        <begin position="387"/>
        <end position="417"/>
    </location>
</feature>
<dbReference type="GO" id="GO:0004674">
    <property type="term" value="F:protein serine/threonine kinase activity"/>
    <property type="evidence" value="ECO:0007669"/>
    <property type="project" value="UniProtKB-KW"/>
</dbReference>
<dbReference type="PANTHER" id="PTHR43289">
    <property type="entry name" value="MITOGEN-ACTIVATED PROTEIN KINASE KINASE KINASE 20-RELATED"/>
    <property type="match status" value="1"/>
</dbReference>
<reference evidence="8" key="4">
    <citation type="submission" date="2023-12" db="EMBL/GenBank/DDBJ databases">
        <authorList>
            <person name="Sun Q."/>
            <person name="Inoue M."/>
        </authorList>
    </citation>
    <scope>NUCLEOTIDE SEQUENCE</scope>
    <source>
        <strain evidence="8">JCM 10667</strain>
    </source>
</reference>
<dbReference type="SMART" id="SM00220">
    <property type="entry name" value="S_TKc"/>
    <property type="match status" value="1"/>
</dbReference>
<dbReference type="AlphaFoldDB" id="A0A7W7IBE7"/>
<evidence type="ECO:0000313" key="10">
    <source>
        <dbReference type="Proteomes" id="UP000549343"/>
    </source>
</evidence>
<dbReference type="Proteomes" id="UP001501427">
    <property type="component" value="Unassembled WGS sequence"/>
</dbReference>
<evidence type="ECO:0000313" key="8">
    <source>
        <dbReference type="EMBL" id="GAA0562607.1"/>
    </source>
</evidence>
<dbReference type="CDD" id="cd14014">
    <property type="entry name" value="STKc_PknB_like"/>
    <property type="match status" value="1"/>
</dbReference>
<dbReference type="Pfam" id="PF00069">
    <property type="entry name" value="Pkinase"/>
    <property type="match status" value="1"/>
</dbReference>
<dbReference type="PROSITE" id="PS00107">
    <property type="entry name" value="PROTEIN_KINASE_ATP"/>
    <property type="match status" value="1"/>
</dbReference>
<accession>A0A7W7IBE7</accession>
<feature type="binding site" evidence="5">
    <location>
        <position position="44"/>
    </location>
    <ligand>
        <name>ATP</name>
        <dbReference type="ChEBI" id="CHEBI:30616"/>
    </ligand>
</feature>
<evidence type="ECO:0000256" key="5">
    <source>
        <dbReference type="PROSITE-ProRule" id="PRU10141"/>
    </source>
</evidence>
<feature type="compositionally biased region" description="Low complexity" evidence="6">
    <location>
        <begin position="285"/>
        <end position="294"/>
    </location>
</feature>
<dbReference type="Proteomes" id="UP000549343">
    <property type="component" value="Unassembled WGS sequence"/>
</dbReference>
<protein>
    <submittedName>
        <fullName evidence="9">Serine/threonine protein kinase</fullName>
    </submittedName>
</protein>
<evidence type="ECO:0000256" key="1">
    <source>
        <dbReference type="ARBA" id="ARBA00022679"/>
    </source>
</evidence>
<reference evidence="8" key="1">
    <citation type="journal article" date="2014" name="Int. J. Syst. Evol. Microbiol.">
        <title>Complete genome of a new Firmicutes species belonging to the dominant human colonic microbiota ('Ruminococcus bicirculans') reveals two chromosomes and a selective capacity to utilize plant glucans.</title>
        <authorList>
            <consortium name="NISC Comparative Sequencing Program"/>
            <person name="Wegmann U."/>
            <person name="Louis P."/>
            <person name="Goesmann A."/>
            <person name="Henrissat B."/>
            <person name="Duncan S.H."/>
            <person name="Flint H.J."/>
        </authorList>
    </citation>
    <scope>NUCLEOTIDE SEQUENCE</scope>
    <source>
        <strain evidence="8">JCM 10667</strain>
    </source>
</reference>
<dbReference type="InterPro" id="IPR017441">
    <property type="entry name" value="Protein_kinase_ATP_BS"/>
</dbReference>
<feature type="compositionally biased region" description="Basic and acidic residues" evidence="6">
    <location>
        <begin position="388"/>
        <end position="399"/>
    </location>
</feature>
<evidence type="ECO:0000256" key="6">
    <source>
        <dbReference type="SAM" id="MobiDB-lite"/>
    </source>
</evidence>
<feature type="compositionally biased region" description="Pro residues" evidence="6">
    <location>
        <begin position="272"/>
        <end position="284"/>
    </location>
</feature>
<dbReference type="Gene3D" id="3.30.200.20">
    <property type="entry name" value="Phosphorylase Kinase, domain 1"/>
    <property type="match status" value="1"/>
</dbReference>
<evidence type="ECO:0000256" key="3">
    <source>
        <dbReference type="ARBA" id="ARBA00022777"/>
    </source>
</evidence>
<feature type="compositionally biased region" description="Low complexity" evidence="6">
    <location>
        <begin position="351"/>
        <end position="363"/>
    </location>
</feature>
<dbReference type="SUPFAM" id="SSF56112">
    <property type="entry name" value="Protein kinase-like (PK-like)"/>
    <property type="match status" value="1"/>
</dbReference>
<reference evidence="11" key="2">
    <citation type="journal article" date="2019" name="Int. J. Syst. Evol. Microbiol.">
        <title>The Global Catalogue of Microorganisms (GCM) 10K type strain sequencing project: providing services to taxonomists for standard genome sequencing and annotation.</title>
        <authorList>
            <consortium name="The Broad Institute Genomics Platform"/>
            <consortium name="The Broad Institute Genome Sequencing Center for Infectious Disease"/>
            <person name="Wu L."/>
            <person name="Ma J."/>
        </authorList>
    </citation>
    <scope>NUCLEOTIDE SEQUENCE [LARGE SCALE GENOMIC DNA]</scope>
    <source>
        <strain evidence="11">JCM 10667</strain>
    </source>
</reference>
<dbReference type="GO" id="GO:0005524">
    <property type="term" value="F:ATP binding"/>
    <property type="evidence" value="ECO:0007669"/>
    <property type="project" value="UniProtKB-UniRule"/>
</dbReference>
<gene>
    <name evidence="9" type="ORF">F4557_002061</name>
    <name evidence="8" type="ORF">GCM10009546_26010</name>
</gene>
<dbReference type="EMBL" id="BAAAHD010000023">
    <property type="protein sequence ID" value="GAA0562607.1"/>
    <property type="molecule type" value="Genomic_DNA"/>
</dbReference>
<feature type="compositionally biased region" description="Low complexity" evidence="6">
    <location>
        <begin position="301"/>
        <end position="313"/>
    </location>
</feature>
<feature type="region of interest" description="Disordered" evidence="6">
    <location>
        <begin position="565"/>
        <end position="593"/>
    </location>
</feature>
<keyword evidence="1" id="KW-0808">Transferase</keyword>
<sequence>MQAPLRDRDPRRLGPYRLLGRLGRGGMGTVFLGEDGSGRQVAVKVINAELADDEAFHERFRSEVTAARQVRRFCTAAVLDARLDGEPLYVVTEYVAGPPLETAVRENGPLRGGDLEALAVNIATALSAIHGAGIVHRDLKPSNVLLSPTGPRVIDFGIARALDASDGPTRTGQFIGTPAFMAPELMHGREITPAADVFSWGCVVAYAGTGRAPFGGGTLPEIINRVTGGEADLDGLDPALRDLVARSLAKDPAERPAVKQLIQTLTGEEEPPATPPPVALPAPVEPAAEAAASPAGPPAESPATEPAAAAVGPSPLPPAGPPPNVPPSPPRTTVDSVPETHPVGAPPPAAPAKRPSPAARSPRPRRALVVLAAGVVGASALFGVLSLKSDDKDPGKDPGRAPGAAAVADGGGAEPPEVDEKVFDDNFSDEDSGWEKPAAPTWEASYRDRKYELHVLPTSNSTVVNAPVENVPDSQLMEVKVEHTAGEGGEAGVYCHGQGDGFAFLLRDDGRARIAKLDGLTLTDLATGTATDLRDHDDRIQASCVEDGSRLTLGMWVNGEHVASAAAEAPDDDPEPSGLIAYRPEGTTGNPEATFDNFSLCSV</sequence>
<keyword evidence="3 9" id="KW-0418">Kinase</keyword>
<dbReference type="PANTHER" id="PTHR43289:SF34">
    <property type="entry name" value="SERINE_THREONINE-PROTEIN KINASE YBDM-RELATED"/>
    <property type="match status" value="1"/>
</dbReference>
<feature type="domain" description="Protein kinase" evidence="7">
    <location>
        <begin position="16"/>
        <end position="273"/>
    </location>
</feature>
<proteinExistence type="predicted"/>
<dbReference type="InterPro" id="IPR011009">
    <property type="entry name" value="Kinase-like_dom_sf"/>
</dbReference>
<organism evidence="9 10">
    <name type="scientific">Actinomadura livida</name>
    <dbReference type="NCBI Taxonomy" id="79909"/>
    <lineage>
        <taxon>Bacteria</taxon>
        <taxon>Bacillati</taxon>
        <taxon>Actinomycetota</taxon>
        <taxon>Actinomycetes</taxon>
        <taxon>Streptosporangiales</taxon>
        <taxon>Thermomonosporaceae</taxon>
        <taxon>Actinomadura</taxon>
    </lineage>
</organism>
<evidence type="ECO:0000256" key="2">
    <source>
        <dbReference type="ARBA" id="ARBA00022741"/>
    </source>
</evidence>
<dbReference type="InterPro" id="IPR000719">
    <property type="entry name" value="Prot_kinase_dom"/>
</dbReference>
<keyword evidence="11" id="KW-1185">Reference proteome</keyword>
<dbReference type="InterPro" id="IPR008271">
    <property type="entry name" value="Ser/Thr_kinase_AS"/>
</dbReference>
<dbReference type="RefSeq" id="WP_221480600.1">
    <property type="nucleotide sequence ID" value="NZ_BAAAHD010000023.1"/>
</dbReference>
<comment type="caution">
    <text evidence="9">The sequence shown here is derived from an EMBL/GenBank/DDBJ whole genome shotgun (WGS) entry which is preliminary data.</text>
</comment>
<name>A0A7W7IBE7_9ACTN</name>
<evidence type="ECO:0000313" key="11">
    <source>
        <dbReference type="Proteomes" id="UP001501427"/>
    </source>
</evidence>
<dbReference type="EMBL" id="JACHMV010000001">
    <property type="protein sequence ID" value="MBB4773643.1"/>
    <property type="molecule type" value="Genomic_DNA"/>
</dbReference>
<reference evidence="9 10" key="3">
    <citation type="submission" date="2020-08" db="EMBL/GenBank/DDBJ databases">
        <title>Sequencing the genomes of 1000 actinobacteria strains.</title>
        <authorList>
            <person name="Klenk H.-P."/>
        </authorList>
    </citation>
    <scope>NUCLEOTIDE SEQUENCE [LARGE SCALE GENOMIC DNA]</scope>
    <source>
        <strain evidence="9 10">DSM 44772</strain>
    </source>
</reference>
<feature type="region of interest" description="Disordered" evidence="6">
    <location>
        <begin position="267"/>
        <end position="363"/>
    </location>
</feature>
<keyword evidence="2 5" id="KW-0547">Nucleotide-binding</keyword>
<dbReference type="PROSITE" id="PS50011">
    <property type="entry name" value="PROTEIN_KINASE_DOM"/>
    <property type="match status" value="1"/>
</dbReference>
<dbReference type="PROSITE" id="PS00108">
    <property type="entry name" value="PROTEIN_KINASE_ST"/>
    <property type="match status" value="1"/>
</dbReference>
<keyword evidence="4 5" id="KW-0067">ATP-binding</keyword>
<keyword evidence="9" id="KW-0723">Serine/threonine-protein kinase</keyword>
<feature type="compositionally biased region" description="Pro residues" evidence="6">
    <location>
        <begin position="314"/>
        <end position="330"/>
    </location>
</feature>
<evidence type="ECO:0000313" key="9">
    <source>
        <dbReference type="EMBL" id="MBB4773643.1"/>
    </source>
</evidence>